<keyword evidence="3" id="KW-1185">Reference proteome</keyword>
<evidence type="ECO:0000313" key="2">
    <source>
        <dbReference type="EMBL" id="KAK4123166.1"/>
    </source>
</evidence>
<dbReference type="EMBL" id="MU853229">
    <property type="protein sequence ID" value="KAK4123166.1"/>
    <property type="molecule type" value="Genomic_DNA"/>
</dbReference>
<proteinExistence type="predicted"/>
<dbReference type="RefSeq" id="XP_062646937.1">
    <property type="nucleotide sequence ID" value="XM_062787437.1"/>
</dbReference>
<organism evidence="2 3">
    <name type="scientific">Parathielavia appendiculata</name>
    <dbReference type="NCBI Taxonomy" id="2587402"/>
    <lineage>
        <taxon>Eukaryota</taxon>
        <taxon>Fungi</taxon>
        <taxon>Dikarya</taxon>
        <taxon>Ascomycota</taxon>
        <taxon>Pezizomycotina</taxon>
        <taxon>Sordariomycetes</taxon>
        <taxon>Sordariomycetidae</taxon>
        <taxon>Sordariales</taxon>
        <taxon>Chaetomiaceae</taxon>
        <taxon>Parathielavia</taxon>
    </lineage>
</organism>
<dbReference type="Proteomes" id="UP001302602">
    <property type="component" value="Unassembled WGS sequence"/>
</dbReference>
<evidence type="ECO:0000313" key="3">
    <source>
        <dbReference type="Proteomes" id="UP001302602"/>
    </source>
</evidence>
<name>A0AAN6U0P9_9PEZI</name>
<sequence>MGNQIVPTAMDMKHSDLARDCNPDVWEQRPNQVDKPSGLTAGPSLLGRQPIPSDPGAQEPNLPITNACPLLRNMMCLMDSGPFRRSKEVSAGVAPSTCSSRNSRDVYTLHQTETVNTPLFTYSTLCSHIIRVPTPLFFPQHSTSTTVIQPSASPPYSRHHIQ</sequence>
<gene>
    <name evidence="2" type="ORF">N657DRAFT_449601</name>
</gene>
<protein>
    <submittedName>
        <fullName evidence="2">Uncharacterized protein</fullName>
    </submittedName>
</protein>
<evidence type="ECO:0000256" key="1">
    <source>
        <dbReference type="SAM" id="MobiDB-lite"/>
    </source>
</evidence>
<dbReference type="GeneID" id="87824207"/>
<feature type="region of interest" description="Disordered" evidence="1">
    <location>
        <begin position="21"/>
        <end position="62"/>
    </location>
</feature>
<reference evidence="2" key="1">
    <citation type="journal article" date="2023" name="Mol. Phylogenet. Evol.">
        <title>Genome-scale phylogeny and comparative genomics of the fungal order Sordariales.</title>
        <authorList>
            <person name="Hensen N."/>
            <person name="Bonometti L."/>
            <person name="Westerberg I."/>
            <person name="Brannstrom I.O."/>
            <person name="Guillou S."/>
            <person name="Cros-Aarteil S."/>
            <person name="Calhoun S."/>
            <person name="Haridas S."/>
            <person name="Kuo A."/>
            <person name="Mondo S."/>
            <person name="Pangilinan J."/>
            <person name="Riley R."/>
            <person name="LaButti K."/>
            <person name="Andreopoulos B."/>
            <person name="Lipzen A."/>
            <person name="Chen C."/>
            <person name="Yan M."/>
            <person name="Daum C."/>
            <person name="Ng V."/>
            <person name="Clum A."/>
            <person name="Steindorff A."/>
            <person name="Ohm R.A."/>
            <person name="Martin F."/>
            <person name="Silar P."/>
            <person name="Natvig D.O."/>
            <person name="Lalanne C."/>
            <person name="Gautier V."/>
            <person name="Ament-Velasquez S.L."/>
            <person name="Kruys A."/>
            <person name="Hutchinson M.I."/>
            <person name="Powell A.J."/>
            <person name="Barry K."/>
            <person name="Miller A.N."/>
            <person name="Grigoriev I.V."/>
            <person name="Debuchy R."/>
            <person name="Gladieux P."/>
            <person name="Hiltunen Thoren M."/>
            <person name="Johannesson H."/>
        </authorList>
    </citation>
    <scope>NUCLEOTIDE SEQUENCE</scope>
    <source>
        <strain evidence="2">CBS 731.68</strain>
    </source>
</reference>
<reference evidence="2" key="2">
    <citation type="submission" date="2023-05" db="EMBL/GenBank/DDBJ databases">
        <authorList>
            <consortium name="Lawrence Berkeley National Laboratory"/>
            <person name="Steindorff A."/>
            <person name="Hensen N."/>
            <person name="Bonometti L."/>
            <person name="Westerberg I."/>
            <person name="Brannstrom I.O."/>
            <person name="Guillou S."/>
            <person name="Cros-Aarteil S."/>
            <person name="Calhoun S."/>
            <person name="Haridas S."/>
            <person name="Kuo A."/>
            <person name="Mondo S."/>
            <person name="Pangilinan J."/>
            <person name="Riley R."/>
            <person name="Labutti K."/>
            <person name="Andreopoulos B."/>
            <person name="Lipzen A."/>
            <person name="Chen C."/>
            <person name="Yanf M."/>
            <person name="Daum C."/>
            <person name="Ng V."/>
            <person name="Clum A."/>
            <person name="Ohm R."/>
            <person name="Martin F."/>
            <person name="Silar P."/>
            <person name="Natvig D."/>
            <person name="Lalanne C."/>
            <person name="Gautier V."/>
            <person name="Ament-Velasquez S.L."/>
            <person name="Kruys A."/>
            <person name="Hutchinson M.I."/>
            <person name="Powell A.J."/>
            <person name="Barry K."/>
            <person name="Miller A.N."/>
            <person name="Grigoriev I.V."/>
            <person name="Debuchy R."/>
            <person name="Gladieux P."/>
            <person name="Thoren M.H."/>
            <person name="Johannesson H."/>
        </authorList>
    </citation>
    <scope>NUCLEOTIDE SEQUENCE</scope>
    <source>
        <strain evidence="2">CBS 731.68</strain>
    </source>
</reference>
<comment type="caution">
    <text evidence="2">The sequence shown here is derived from an EMBL/GenBank/DDBJ whole genome shotgun (WGS) entry which is preliminary data.</text>
</comment>
<dbReference type="AlphaFoldDB" id="A0AAN6U0P9"/>
<accession>A0AAN6U0P9</accession>